<dbReference type="PANTHER" id="PTHR21666:SF270">
    <property type="entry name" value="MUREIN HYDROLASE ACTIVATOR ENVC"/>
    <property type="match status" value="1"/>
</dbReference>
<evidence type="ECO:0000313" key="5">
    <source>
        <dbReference type="Proteomes" id="UP000190476"/>
    </source>
</evidence>
<name>S6EN86_9CLOT</name>
<dbReference type="InterPro" id="IPR050570">
    <property type="entry name" value="Cell_wall_metabolism_enzyme"/>
</dbReference>
<gene>
    <name evidence="4" type="ORF">CCH01_23000</name>
</gene>
<protein>
    <submittedName>
        <fullName evidence="4">Putative Metalloendopeptidase-like membrane protein</fullName>
    </submittedName>
</protein>
<proteinExistence type="predicted"/>
<keyword evidence="2" id="KW-1133">Transmembrane helix</keyword>
<feature type="transmembrane region" description="Helical" evidence="2">
    <location>
        <begin position="45"/>
        <end position="64"/>
    </location>
</feature>
<keyword evidence="2" id="KW-0472">Membrane</keyword>
<accession>S6EN86</accession>
<dbReference type="STRING" id="1351755.CCH01_23000"/>
<feature type="coiled-coil region" evidence="1">
    <location>
        <begin position="89"/>
        <end position="123"/>
    </location>
</feature>
<keyword evidence="5" id="KW-1185">Reference proteome</keyword>
<dbReference type="PANTHER" id="PTHR21666">
    <property type="entry name" value="PEPTIDASE-RELATED"/>
    <property type="match status" value="1"/>
</dbReference>
<keyword evidence="2" id="KW-0812">Transmembrane</keyword>
<dbReference type="Pfam" id="PF01551">
    <property type="entry name" value="Peptidase_M23"/>
    <property type="match status" value="1"/>
</dbReference>
<feature type="domain" description="M23ase beta-sheet core" evidence="3">
    <location>
        <begin position="166"/>
        <end position="266"/>
    </location>
</feature>
<sequence length="275" mass="30553">MLKFDVNKTFNMCINSGEQARIQKGGVDMDQNKKDKVKNFFRKEGFYLVLFLCLCLVATVTVVTSKKNKISKEKVQQSEKEFTLNVDDKATSEAQKQNADRVKNNTEKEVAQAQQEEEVATTEEDTNVSAGTTTEVKFSNPIEGTISRVYSYPKPQEMKDGTSRNIRGIDIKATVGTEVKSAAVGEVKEISKRAEEGNYVVIAHANGINTKYCNLGSDMKVKVGDKVTEETVIGTVGDTSKIFSNNEFGEHLNLQVQDSNGKDLNPTTYFNYKAQ</sequence>
<evidence type="ECO:0000259" key="3">
    <source>
        <dbReference type="Pfam" id="PF01551"/>
    </source>
</evidence>
<dbReference type="InterPro" id="IPR016047">
    <property type="entry name" value="M23ase_b-sheet_dom"/>
</dbReference>
<dbReference type="Proteomes" id="UP000190476">
    <property type="component" value="Chromosome I"/>
</dbReference>
<dbReference type="InterPro" id="IPR011055">
    <property type="entry name" value="Dup_hybrid_motif"/>
</dbReference>
<reference evidence="5" key="1">
    <citation type="submission" date="2017-03" db="EMBL/GenBank/DDBJ databases">
        <authorList>
            <person name="Falquet L."/>
            <person name="Falquet L."/>
        </authorList>
    </citation>
    <scope>NUCLEOTIDE SEQUENCE [LARGE SCALE GENOMIC DNA]</scope>
</reference>
<organism evidence="4 5">
    <name type="scientific">Clostridium chauvoei JF4335</name>
    <dbReference type="NCBI Taxonomy" id="1351755"/>
    <lineage>
        <taxon>Bacteria</taxon>
        <taxon>Bacillati</taxon>
        <taxon>Bacillota</taxon>
        <taxon>Clostridia</taxon>
        <taxon>Eubacteriales</taxon>
        <taxon>Clostridiaceae</taxon>
        <taxon>Clostridium</taxon>
    </lineage>
</organism>
<dbReference type="EMBL" id="LT799839">
    <property type="protein sequence ID" value="SLK22199.1"/>
    <property type="molecule type" value="Genomic_DNA"/>
</dbReference>
<dbReference type="SUPFAM" id="SSF51261">
    <property type="entry name" value="Duplicated hybrid motif"/>
    <property type="match status" value="1"/>
</dbReference>
<evidence type="ECO:0000313" key="4">
    <source>
        <dbReference type="EMBL" id="SLK22199.1"/>
    </source>
</evidence>
<evidence type="ECO:0000256" key="1">
    <source>
        <dbReference type="SAM" id="Coils"/>
    </source>
</evidence>
<dbReference type="GO" id="GO:0004222">
    <property type="term" value="F:metalloendopeptidase activity"/>
    <property type="evidence" value="ECO:0007669"/>
    <property type="project" value="TreeGrafter"/>
</dbReference>
<evidence type="ECO:0000256" key="2">
    <source>
        <dbReference type="SAM" id="Phobius"/>
    </source>
</evidence>
<dbReference type="CDD" id="cd12797">
    <property type="entry name" value="M23_peptidase"/>
    <property type="match status" value="1"/>
</dbReference>
<dbReference type="Gene3D" id="2.70.70.10">
    <property type="entry name" value="Glucose Permease (Domain IIA)"/>
    <property type="match status" value="1"/>
</dbReference>
<dbReference type="AlphaFoldDB" id="S6EN86"/>
<keyword evidence="1" id="KW-0175">Coiled coil</keyword>